<keyword evidence="6 12" id="KW-0812">Transmembrane</keyword>
<keyword evidence="7" id="KW-0735">Signal-anchor</keyword>
<evidence type="ECO:0000256" key="8">
    <source>
        <dbReference type="ARBA" id="ARBA00022989"/>
    </source>
</evidence>
<dbReference type="EMBL" id="JABFDY010000015">
    <property type="protein sequence ID" value="KAF7696770.1"/>
    <property type="molecule type" value="Genomic_DNA"/>
</dbReference>
<dbReference type="Pfam" id="PF17039">
    <property type="entry name" value="Glyco_tran_10_N"/>
    <property type="match status" value="1"/>
</dbReference>
<accession>A0A8T0AU07</accession>
<sequence>MLFSPEVSADRLTALPSTLFPHKADTVVLKSAVRASCSIFIVKPRSPPEMVLKPGLHKKLMLLVLGVCCAFVMLERMTDFQRLGREKKPNITILLWYWPFGVPYSLSNDTCQKKHGISGCRLVDNPTQYSTADVVVFHHYELKTGIQKLPLHLPRPEYQRWLWMSLEAPQSNGDLSRYAGIFNLTLSYHPGADVTVPYGKIQKKDGNAESEVFVIPKNKTHLVCWVVSNYNNHHTRTSVYQELLKLIPVQVYGRAVKKPLSQDVLLPTISRCYFYLAFENSVYPHYITEKLWRNAFAAGTVPVVLGPPRSDYEAVAPPHSFIHVNDFDSIATLAKFLRDIAGDENRYRSYFSWRKTYSVKLYDDWRDRLCNICRVYGQLPSHKIYHTLEA</sequence>
<dbReference type="FunFam" id="3.40.50.11660:FF:000001">
    <property type="entry name" value="alpha-(1,3)-fucosyltransferase 9"/>
    <property type="match status" value="1"/>
</dbReference>
<organism evidence="15 16">
    <name type="scientific">Silurus meridionalis</name>
    <name type="common">Southern catfish</name>
    <name type="synonym">Silurus soldatovi meridionalis</name>
    <dbReference type="NCBI Taxonomy" id="175797"/>
    <lineage>
        <taxon>Eukaryota</taxon>
        <taxon>Metazoa</taxon>
        <taxon>Chordata</taxon>
        <taxon>Craniata</taxon>
        <taxon>Vertebrata</taxon>
        <taxon>Euteleostomi</taxon>
        <taxon>Actinopterygii</taxon>
        <taxon>Neopterygii</taxon>
        <taxon>Teleostei</taxon>
        <taxon>Ostariophysi</taxon>
        <taxon>Siluriformes</taxon>
        <taxon>Siluridae</taxon>
        <taxon>Silurus</taxon>
    </lineage>
</organism>
<dbReference type="Proteomes" id="UP000606274">
    <property type="component" value="Unassembled WGS sequence"/>
</dbReference>
<comment type="subcellular location">
    <subcellularLocation>
        <location evidence="12">Golgi apparatus</location>
        <location evidence="12">Golgi stack membrane</location>
        <topology evidence="12">Single-pass type II membrane protein</topology>
    </subcellularLocation>
    <subcellularLocation>
        <location evidence="1">Membrane</location>
        <topology evidence="1">Single-pass membrane protein</topology>
    </subcellularLocation>
</comment>
<dbReference type="EC" id="2.4.1.-" evidence="12"/>
<name>A0A8T0AU07_SILME</name>
<evidence type="ECO:0000256" key="12">
    <source>
        <dbReference type="RuleBase" id="RU003832"/>
    </source>
</evidence>
<evidence type="ECO:0000256" key="7">
    <source>
        <dbReference type="ARBA" id="ARBA00022968"/>
    </source>
</evidence>
<evidence type="ECO:0000256" key="9">
    <source>
        <dbReference type="ARBA" id="ARBA00023136"/>
    </source>
</evidence>
<keyword evidence="12" id="KW-0333">Golgi apparatus</keyword>
<keyword evidence="16" id="KW-1185">Reference proteome</keyword>
<comment type="catalytic activity">
    <reaction evidence="11">
        <text>an N-acetyl-alpha-neuraminyl-(2-&gt;3)-beta-D-galactosyl-(1-&gt;4)-N-acetyl-beta-D-glucosaminyl derivative + GDP-beta-L-fucose = an alpha-Neu5Ac-(2-&gt;3)-beta-D-Gal-(1-&gt;4)-[alpha-L-Fuc-(1-&gt;3)]-beta-D-GlcNAc derivative + GDP + H(+)</text>
        <dbReference type="Rhea" id="RHEA:56076"/>
        <dbReference type="ChEBI" id="CHEBI:15378"/>
        <dbReference type="ChEBI" id="CHEBI:57273"/>
        <dbReference type="ChEBI" id="CHEBI:58189"/>
        <dbReference type="ChEBI" id="CHEBI:136545"/>
        <dbReference type="ChEBI" id="CHEBI:139509"/>
    </reaction>
    <physiologicalReaction direction="left-to-right" evidence="11">
        <dbReference type="Rhea" id="RHEA:56077"/>
    </physiologicalReaction>
</comment>
<keyword evidence="5 12" id="KW-0808">Transferase</keyword>
<reference evidence="15" key="1">
    <citation type="submission" date="2020-08" db="EMBL/GenBank/DDBJ databases">
        <title>Chromosome-level assembly of Southern catfish (Silurus meridionalis) provides insights into visual adaptation to the nocturnal and benthic lifestyles.</title>
        <authorList>
            <person name="Zhang Y."/>
            <person name="Wang D."/>
            <person name="Peng Z."/>
        </authorList>
    </citation>
    <scope>NUCLEOTIDE SEQUENCE</scope>
    <source>
        <strain evidence="15">SWU-2019-XX</strain>
        <tissue evidence="15">Muscle</tissue>
    </source>
</reference>
<evidence type="ECO:0000313" key="16">
    <source>
        <dbReference type="Proteomes" id="UP000606274"/>
    </source>
</evidence>
<protein>
    <recommendedName>
        <fullName evidence="12">Fucosyltransferase</fullName>
        <ecNumber evidence="12">2.4.1.-</ecNumber>
    </recommendedName>
</protein>
<proteinExistence type="inferred from homology"/>
<keyword evidence="4 12" id="KW-0328">Glycosyltransferase</keyword>
<feature type="domain" description="Fucosyltransferase C-terminal" evidence="13">
    <location>
        <begin position="217"/>
        <end position="389"/>
    </location>
</feature>
<evidence type="ECO:0000259" key="13">
    <source>
        <dbReference type="Pfam" id="PF00852"/>
    </source>
</evidence>
<keyword evidence="8" id="KW-1133">Transmembrane helix</keyword>
<keyword evidence="10" id="KW-0325">Glycoprotein</keyword>
<dbReference type="Pfam" id="PF00852">
    <property type="entry name" value="Glyco_transf_10"/>
    <property type="match status" value="1"/>
</dbReference>
<evidence type="ECO:0000256" key="5">
    <source>
        <dbReference type="ARBA" id="ARBA00022679"/>
    </source>
</evidence>
<keyword evidence="9" id="KW-0472">Membrane</keyword>
<evidence type="ECO:0000256" key="10">
    <source>
        <dbReference type="ARBA" id="ARBA00023180"/>
    </source>
</evidence>
<dbReference type="SUPFAM" id="SSF53756">
    <property type="entry name" value="UDP-Glycosyltransferase/glycogen phosphorylase"/>
    <property type="match status" value="1"/>
</dbReference>
<gene>
    <name evidence="15" type="ORF">HF521_005188</name>
</gene>
<evidence type="ECO:0000259" key="14">
    <source>
        <dbReference type="Pfam" id="PF17039"/>
    </source>
</evidence>
<evidence type="ECO:0000256" key="1">
    <source>
        <dbReference type="ARBA" id="ARBA00004167"/>
    </source>
</evidence>
<evidence type="ECO:0000256" key="4">
    <source>
        <dbReference type="ARBA" id="ARBA00022676"/>
    </source>
</evidence>
<dbReference type="GO" id="GO:0046920">
    <property type="term" value="F:alpha-(1-&gt;3)-fucosyltransferase activity"/>
    <property type="evidence" value="ECO:0007669"/>
    <property type="project" value="TreeGrafter"/>
</dbReference>
<dbReference type="InterPro" id="IPR001503">
    <property type="entry name" value="Glyco_trans_10"/>
</dbReference>
<comment type="similarity">
    <text evidence="3 12">Belongs to the glycosyltransferase 10 family.</text>
</comment>
<evidence type="ECO:0000256" key="2">
    <source>
        <dbReference type="ARBA" id="ARBA00004922"/>
    </source>
</evidence>
<comment type="caution">
    <text evidence="15">The sequence shown here is derived from an EMBL/GenBank/DDBJ whole genome shotgun (WGS) entry which is preliminary data.</text>
</comment>
<dbReference type="InterPro" id="IPR055270">
    <property type="entry name" value="Glyco_tran_10_C"/>
</dbReference>
<dbReference type="PANTHER" id="PTHR11929:SF245">
    <property type="entry name" value="FUCOSYLTRANSFERASE"/>
    <property type="match status" value="1"/>
</dbReference>
<dbReference type="Gene3D" id="3.40.50.11660">
    <property type="entry name" value="Glycosyl transferase family 10, C-terminal domain"/>
    <property type="match status" value="1"/>
</dbReference>
<evidence type="ECO:0000256" key="11">
    <source>
        <dbReference type="ARBA" id="ARBA00036481"/>
    </source>
</evidence>
<comment type="pathway">
    <text evidence="2">Protein modification; protein glycosylation.</text>
</comment>
<evidence type="ECO:0000313" key="15">
    <source>
        <dbReference type="EMBL" id="KAF7696770.1"/>
    </source>
</evidence>
<feature type="domain" description="Fucosyltransferase N-terminal" evidence="14">
    <location>
        <begin position="90"/>
        <end position="199"/>
    </location>
</feature>
<dbReference type="AlphaFoldDB" id="A0A8T0AU07"/>
<evidence type="ECO:0000256" key="3">
    <source>
        <dbReference type="ARBA" id="ARBA00008919"/>
    </source>
</evidence>
<evidence type="ECO:0000256" key="6">
    <source>
        <dbReference type="ARBA" id="ARBA00022692"/>
    </source>
</evidence>
<dbReference type="PANTHER" id="PTHR11929">
    <property type="entry name" value="ALPHA- 1,3 -FUCOSYLTRANSFERASE"/>
    <property type="match status" value="1"/>
</dbReference>
<dbReference type="GO" id="GO:0032580">
    <property type="term" value="C:Golgi cisterna membrane"/>
    <property type="evidence" value="ECO:0007669"/>
    <property type="project" value="UniProtKB-SubCell"/>
</dbReference>
<dbReference type="InterPro" id="IPR038577">
    <property type="entry name" value="GT10-like_C_sf"/>
</dbReference>
<dbReference type="InterPro" id="IPR031481">
    <property type="entry name" value="Glyco_tran_10_N"/>
</dbReference>